<keyword evidence="1" id="KW-0812">Transmembrane</keyword>
<accession>A0A6V7UXX0</accession>
<organism evidence="2 3">
    <name type="scientific">Meloidogyne enterolobii</name>
    <name type="common">Root-knot nematode worm</name>
    <name type="synonym">Meloidogyne mayaguensis</name>
    <dbReference type="NCBI Taxonomy" id="390850"/>
    <lineage>
        <taxon>Eukaryota</taxon>
        <taxon>Metazoa</taxon>
        <taxon>Ecdysozoa</taxon>
        <taxon>Nematoda</taxon>
        <taxon>Chromadorea</taxon>
        <taxon>Rhabditida</taxon>
        <taxon>Tylenchina</taxon>
        <taxon>Tylenchomorpha</taxon>
        <taxon>Tylenchoidea</taxon>
        <taxon>Meloidogynidae</taxon>
        <taxon>Meloidogyninae</taxon>
        <taxon>Meloidogyne</taxon>
    </lineage>
</organism>
<evidence type="ECO:0000313" key="3">
    <source>
        <dbReference type="Proteomes" id="UP000580250"/>
    </source>
</evidence>
<name>A0A6V7UXX0_MELEN</name>
<proteinExistence type="predicted"/>
<dbReference type="AlphaFoldDB" id="A0A6V7UXX0"/>
<keyword evidence="1" id="KW-0472">Membrane</keyword>
<sequence length="49" mass="6209">MFIFYIFIKVYLYLLVRGVMSFFYQNKVKKRRFFKGNPEGMFRHSKRYI</sequence>
<feature type="transmembrane region" description="Helical" evidence="1">
    <location>
        <begin position="6"/>
        <end position="24"/>
    </location>
</feature>
<gene>
    <name evidence="2" type="ORF">MENT_LOCUS18671</name>
</gene>
<dbReference type="Proteomes" id="UP000580250">
    <property type="component" value="Unassembled WGS sequence"/>
</dbReference>
<evidence type="ECO:0000313" key="2">
    <source>
        <dbReference type="EMBL" id="CAD2167386.1"/>
    </source>
</evidence>
<comment type="caution">
    <text evidence="2">The sequence shown here is derived from an EMBL/GenBank/DDBJ whole genome shotgun (WGS) entry which is preliminary data.</text>
</comment>
<dbReference type="EMBL" id="CAJEWN010000127">
    <property type="protein sequence ID" value="CAD2167386.1"/>
    <property type="molecule type" value="Genomic_DNA"/>
</dbReference>
<keyword evidence="1" id="KW-1133">Transmembrane helix</keyword>
<evidence type="ECO:0000256" key="1">
    <source>
        <dbReference type="SAM" id="Phobius"/>
    </source>
</evidence>
<protein>
    <submittedName>
        <fullName evidence="2">Uncharacterized protein</fullName>
    </submittedName>
</protein>
<reference evidence="2 3" key="1">
    <citation type="submission" date="2020-08" db="EMBL/GenBank/DDBJ databases">
        <authorList>
            <person name="Koutsovoulos G."/>
            <person name="Danchin GJ E."/>
        </authorList>
    </citation>
    <scope>NUCLEOTIDE SEQUENCE [LARGE SCALE GENOMIC DNA]</scope>
</reference>